<sequence>MIRFASICVAFFAMAACSGTGSVGTDAIARIAAKEVVNGIVQTQLPGVNAEPLTDCIIDQASGAELLQIGQAAALGNNDQATTSVLSIAQRPATIQCAAQDVLGPLAALGL</sequence>
<dbReference type="PROSITE" id="PS51257">
    <property type="entry name" value="PROKAR_LIPOPROTEIN"/>
    <property type="match status" value="1"/>
</dbReference>
<feature type="chain" id="PRO_5031406592" description="Succinate dehydrogenase" evidence="1">
    <location>
        <begin position="16"/>
        <end position="111"/>
    </location>
</feature>
<comment type="caution">
    <text evidence="2">The sequence shown here is derived from an EMBL/GenBank/DDBJ whole genome shotgun (WGS) entry which is preliminary data.</text>
</comment>
<evidence type="ECO:0000256" key="1">
    <source>
        <dbReference type="SAM" id="SignalP"/>
    </source>
</evidence>
<protein>
    <recommendedName>
        <fullName evidence="4">Succinate dehydrogenase</fullName>
    </recommendedName>
</protein>
<keyword evidence="3" id="KW-1185">Reference proteome</keyword>
<evidence type="ECO:0000313" key="3">
    <source>
        <dbReference type="Proteomes" id="UP000535415"/>
    </source>
</evidence>
<keyword evidence="1" id="KW-0732">Signal</keyword>
<reference evidence="2 3" key="1">
    <citation type="submission" date="2020-08" db="EMBL/GenBank/DDBJ databases">
        <title>Genomic Encyclopedia of Type Strains, Phase IV (KMG-IV): sequencing the most valuable type-strain genomes for metagenomic binning, comparative biology and taxonomic classification.</title>
        <authorList>
            <person name="Goeker M."/>
        </authorList>
    </citation>
    <scope>NUCLEOTIDE SEQUENCE [LARGE SCALE GENOMIC DNA]</scope>
    <source>
        <strain evidence="2 3">DSM 101064</strain>
    </source>
</reference>
<evidence type="ECO:0008006" key="4">
    <source>
        <dbReference type="Google" id="ProtNLM"/>
    </source>
</evidence>
<evidence type="ECO:0000313" key="2">
    <source>
        <dbReference type="EMBL" id="MBB5722406.1"/>
    </source>
</evidence>
<organism evidence="2 3">
    <name type="scientific">Yoonia ponticola</name>
    <dbReference type="NCBI Taxonomy" id="1524255"/>
    <lineage>
        <taxon>Bacteria</taxon>
        <taxon>Pseudomonadati</taxon>
        <taxon>Pseudomonadota</taxon>
        <taxon>Alphaproteobacteria</taxon>
        <taxon>Rhodobacterales</taxon>
        <taxon>Paracoccaceae</taxon>
        <taxon>Yoonia</taxon>
    </lineage>
</organism>
<dbReference type="RefSeq" id="WP_183528645.1">
    <property type="nucleotide sequence ID" value="NZ_JACIJM010000005.1"/>
</dbReference>
<name>A0A7W9BKW2_9RHOB</name>
<accession>A0A7W9BKW2</accession>
<dbReference type="AlphaFoldDB" id="A0A7W9BKW2"/>
<dbReference type="Proteomes" id="UP000535415">
    <property type="component" value="Unassembled WGS sequence"/>
</dbReference>
<proteinExistence type="predicted"/>
<dbReference type="EMBL" id="JACIJM010000005">
    <property type="protein sequence ID" value="MBB5722406.1"/>
    <property type="molecule type" value="Genomic_DNA"/>
</dbReference>
<feature type="signal peptide" evidence="1">
    <location>
        <begin position="1"/>
        <end position="15"/>
    </location>
</feature>
<gene>
    <name evidence="2" type="ORF">FHS72_002032</name>
</gene>